<protein>
    <submittedName>
        <fullName evidence="2">Uncharacterized protein</fullName>
    </submittedName>
</protein>
<accession>A0ABR1SIZ0</accession>
<feature type="compositionally biased region" description="Basic and acidic residues" evidence="1">
    <location>
        <begin position="1"/>
        <end position="14"/>
    </location>
</feature>
<gene>
    <name evidence="2" type="ORF">PG991_003093</name>
</gene>
<reference evidence="2 3" key="1">
    <citation type="submission" date="2023-01" db="EMBL/GenBank/DDBJ databases">
        <title>Analysis of 21 Apiospora genomes using comparative genomics revels a genus with tremendous synthesis potential of carbohydrate active enzymes and secondary metabolites.</title>
        <authorList>
            <person name="Sorensen T."/>
        </authorList>
    </citation>
    <scope>NUCLEOTIDE SEQUENCE [LARGE SCALE GENOMIC DNA]</scope>
    <source>
        <strain evidence="2 3">CBS 20057</strain>
    </source>
</reference>
<feature type="compositionally biased region" description="Polar residues" evidence="1">
    <location>
        <begin position="15"/>
        <end position="28"/>
    </location>
</feature>
<evidence type="ECO:0000313" key="2">
    <source>
        <dbReference type="EMBL" id="KAK8033695.1"/>
    </source>
</evidence>
<evidence type="ECO:0000313" key="3">
    <source>
        <dbReference type="Proteomes" id="UP001396898"/>
    </source>
</evidence>
<feature type="region of interest" description="Disordered" evidence="1">
    <location>
        <begin position="1"/>
        <end position="81"/>
    </location>
</feature>
<dbReference type="EMBL" id="JAQQWI010000006">
    <property type="protein sequence ID" value="KAK8033695.1"/>
    <property type="molecule type" value="Genomic_DNA"/>
</dbReference>
<evidence type="ECO:0000256" key="1">
    <source>
        <dbReference type="SAM" id="MobiDB-lite"/>
    </source>
</evidence>
<organism evidence="2 3">
    <name type="scientific">Apiospora marii</name>
    <dbReference type="NCBI Taxonomy" id="335849"/>
    <lineage>
        <taxon>Eukaryota</taxon>
        <taxon>Fungi</taxon>
        <taxon>Dikarya</taxon>
        <taxon>Ascomycota</taxon>
        <taxon>Pezizomycotina</taxon>
        <taxon>Sordariomycetes</taxon>
        <taxon>Xylariomycetidae</taxon>
        <taxon>Amphisphaeriales</taxon>
        <taxon>Apiosporaceae</taxon>
        <taxon>Apiospora</taxon>
    </lineage>
</organism>
<dbReference type="Proteomes" id="UP001396898">
    <property type="component" value="Unassembled WGS sequence"/>
</dbReference>
<name>A0ABR1SIZ0_9PEZI</name>
<keyword evidence="3" id="KW-1185">Reference proteome</keyword>
<feature type="compositionally biased region" description="Basic and acidic residues" evidence="1">
    <location>
        <begin position="60"/>
        <end position="81"/>
    </location>
</feature>
<proteinExistence type="predicted"/>
<sequence>MLIRHYENTPKSRLDSLQPTMSSVNTTDAVYDSQSRRGGPFFESHHSSSGHKKSSKSSSKTKEKSGRGNKPKMTEAEKKQRQEEYLIGVGAQFDYRCSHRAYVGDRNHTSSGHYYDIRVTTQAETTAPQSASIANATIIKSAKTTKNAEAFTTTTAAEVALNGVRLAIMGNCIIYETTLLLGGVSQLPELRHGYPVALSSNSMPFKPVPEKITGYDGKYAIILTSTYVTEKEVGPGKHA</sequence>
<comment type="caution">
    <text evidence="2">The sequence shown here is derived from an EMBL/GenBank/DDBJ whole genome shotgun (WGS) entry which is preliminary data.</text>
</comment>